<keyword evidence="2" id="KW-1185">Reference proteome</keyword>
<evidence type="ECO:0008006" key="3">
    <source>
        <dbReference type="Google" id="ProtNLM"/>
    </source>
</evidence>
<name>A0ABS9BKY0_9BACT</name>
<dbReference type="EMBL" id="JAKEVY010000004">
    <property type="protein sequence ID" value="MCF1716192.1"/>
    <property type="molecule type" value="Genomic_DNA"/>
</dbReference>
<dbReference type="InterPro" id="IPR018490">
    <property type="entry name" value="cNMP-bd_dom_sf"/>
</dbReference>
<protein>
    <recommendedName>
        <fullName evidence="3">CRP-like cAMP-binding protein</fullName>
    </recommendedName>
</protein>
<organism evidence="1 2">
    <name type="scientific">Flavihumibacter fluminis</name>
    <dbReference type="NCBI Taxonomy" id="2909236"/>
    <lineage>
        <taxon>Bacteria</taxon>
        <taxon>Pseudomonadati</taxon>
        <taxon>Bacteroidota</taxon>
        <taxon>Chitinophagia</taxon>
        <taxon>Chitinophagales</taxon>
        <taxon>Chitinophagaceae</taxon>
        <taxon>Flavihumibacter</taxon>
    </lineage>
</organism>
<reference evidence="1 2" key="1">
    <citation type="submission" date="2022-01" db="EMBL/GenBank/DDBJ databases">
        <title>Flavihumibacter sp. nov., isolated from sediment of a river.</title>
        <authorList>
            <person name="Liu H."/>
        </authorList>
    </citation>
    <scope>NUCLEOTIDE SEQUENCE [LARGE SCALE GENOMIC DNA]</scope>
    <source>
        <strain evidence="1 2">RY-1</strain>
    </source>
</reference>
<dbReference type="Proteomes" id="UP001200145">
    <property type="component" value="Unassembled WGS sequence"/>
</dbReference>
<sequence>MVAQLLKEFFDPYIKLELQVWRNFEQLGEVIQYPKETILKPAGSVEKYMNFIMEGSGGNLIWKKNNFVCIDISFDRDFLNDYMSFTTRQPTPIEVRLFEDATIFRISHQEFQKTFASGAKGEKVSRIAAEASYIHKQNQQIDLLTKTAKERYLEMLKTNPNITRTPLKYLASYLGITPQSLSRIRSGKLS</sequence>
<dbReference type="Gene3D" id="2.60.120.10">
    <property type="entry name" value="Jelly Rolls"/>
    <property type="match status" value="1"/>
</dbReference>
<dbReference type="SUPFAM" id="SSF51206">
    <property type="entry name" value="cAMP-binding domain-like"/>
    <property type="match status" value="1"/>
</dbReference>
<gene>
    <name evidence="1" type="ORF">L0U88_16240</name>
</gene>
<evidence type="ECO:0000313" key="2">
    <source>
        <dbReference type="Proteomes" id="UP001200145"/>
    </source>
</evidence>
<dbReference type="RefSeq" id="WP_234867172.1">
    <property type="nucleotide sequence ID" value="NZ_JAKEVY010000004.1"/>
</dbReference>
<proteinExistence type="predicted"/>
<comment type="caution">
    <text evidence="1">The sequence shown here is derived from an EMBL/GenBank/DDBJ whole genome shotgun (WGS) entry which is preliminary data.</text>
</comment>
<accession>A0ABS9BKY0</accession>
<evidence type="ECO:0000313" key="1">
    <source>
        <dbReference type="EMBL" id="MCF1716192.1"/>
    </source>
</evidence>
<dbReference type="InterPro" id="IPR014710">
    <property type="entry name" value="RmlC-like_jellyroll"/>
</dbReference>